<feature type="compositionally biased region" description="Basic and acidic residues" evidence="1">
    <location>
        <begin position="63"/>
        <end position="72"/>
    </location>
</feature>
<protein>
    <submittedName>
        <fullName evidence="2">Uncharacterized protein</fullName>
    </submittedName>
</protein>
<dbReference type="EMBL" id="PGGW01000015">
    <property type="protein sequence ID" value="PJE99391.1"/>
    <property type="molecule type" value="Genomic_DNA"/>
</dbReference>
<comment type="caution">
    <text evidence="2">The sequence shown here is derived from an EMBL/GenBank/DDBJ whole genome shotgun (WGS) entry which is preliminary data.</text>
</comment>
<gene>
    <name evidence="2" type="ORF">CUT44_04895</name>
</gene>
<feature type="region of interest" description="Disordered" evidence="1">
    <location>
        <begin position="49"/>
        <end position="72"/>
    </location>
</feature>
<sequence length="72" mass="7839">MTGLPWGRAVVWCDRGHRFRPIVRPFVHIAPLSPDDPCELGGYELLGRIGQGGMGGDSQGSRQRPDRGPNQG</sequence>
<organism evidence="2 3">
    <name type="scientific">Streptomyces carminius</name>
    <dbReference type="NCBI Taxonomy" id="2665496"/>
    <lineage>
        <taxon>Bacteria</taxon>
        <taxon>Bacillati</taxon>
        <taxon>Actinomycetota</taxon>
        <taxon>Actinomycetes</taxon>
        <taxon>Kitasatosporales</taxon>
        <taxon>Streptomycetaceae</taxon>
        <taxon>Streptomyces</taxon>
    </lineage>
</organism>
<evidence type="ECO:0000313" key="3">
    <source>
        <dbReference type="Proteomes" id="UP000230407"/>
    </source>
</evidence>
<evidence type="ECO:0000256" key="1">
    <source>
        <dbReference type="SAM" id="MobiDB-lite"/>
    </source>
</evidence>
<dbReference type="AlphaFoldDB" id="A0A2M8M597"/>
<feature type="compositionally biased region" description="Gly residues" evidence="1">
    <location>
        <begin position="49"/>
        <end position="58"/>
    </location>
</feature>
<proteinExistence type="predicted"/>
<name>A0A2M8M597_9ACTN</name>
<keyword evidence="3" id="KW-1185">Reference proteome</keyword>
<accession>A0A2M8M597</accession>
<reference evidence="2 3" key="1">
    <citation type="submission" date="2017-11" db="EMBL/GenBank/DDBJ databases">
        <title>Streptomyces carmine sp. nov., a novel actinomycete isolated from Sophora alopecuroides in Xinjiang, China.</title>
        <authorList>
            <person name="Wang Y."/>
            <person name="Luo X."/>
            <person name="Wan C."/>
            <person name="Zhang L."/>
        </authorList>
    </citation>
    <scope>NUCLEOTIDE SEQUENCE [LARGE SCALE GENOMIC DNA]</scope>
    <source>
        <strain evidence="2 3">TRM SA0054</strain>
    </source>
</reference>
<evidence type="ECO:0000313" key="2">
    <source>
        <dbReference type="EMBL" id="PJE99391.1"/>
    </source>
</evidence>
<dbReference type="Proteomes" id="UP000230407">
    <property type="component" value="Unassembled WGS sequence"/>
</dbReference>